<gene>
    <name evidence="1" type="ORF">GC102_10725</name>
</gene>
<keyword evidence="2" id="KW-1185">Reference proteome</keyword>
<accession>A0ABX1YYN5</accession>
<name>A0ABX1YYN5_9BACL</name>
<evidence type="ECO:0000313" key="2">
    <source>
        <dbReference type="Proteomes" id="UP000658690"/>
    </source>
</evidence>
<evidence type="ECO:0000313" key="1">
    <source>
        <dbReference type="EMBL" id="NOU86245.1"/>
    </source>
</evidence>
<proteinExistence type="predicted"/>
<protein>
    <recommendedName>
        <fullName evidence="3">DUF1436 family protein</fullName>
    </recommendedName>
</protein>
<comment type="caution">
    <text evidence="1">The sequence shown here is derived from an EMBL/GenBank/DDBJ whole genome shotgun (WGS) entry which is preliminary data.</text>
</comment>
<dbReference type="Proteomes" id="UP000658690">
    <property type="component" value="Unassembled WGS sequence"/>
</dbReference>
<organism evidence="1 2">
    <name type="scientific">Paenibacillus germinis</name>
    <dbReference type="NCBI Taxonomy" id="2654979"/>
    <lineage>
        <taxon>Bacteria</taxon>
        <taxon>Bacillati</taxon>
        <taxon>Bacillota</taxon>
        <taxon>Bacilli</taxon>
        <taxon>Bacillales</taxon>
        <taxon>Paenibacillaceae</taxon>
        <taxon>Paenibacillus</taxon>
    </lineage>
</organism>
<sequence length="146" mass="16662">MQVYYIVTAYMNKRQEIFLNATATNPIGINAATNRILTIKSPYTPESLGEQIENSLGICLREPVWDEKMQGKVQDFLGFKSKVLFQKEHVHVIIEFNKDSSVMKFLATRREGSGYVSVDKSKFEVELPVDKEALGRLLIKAFQLCQ</sequence>
<dbReference type="RefSeq" id="WP_171689538.1">
    <property type="nucleotide sequence ID" value="NZ_WHOC01000057.1"/>
</dbReference>
<evidence type="ECO:0008006" key="3">
    <source>
        <dbReference type="Google" id="ProtNLM"/>
    </source>
</evidence>
<reference evidence="1 2" key="1">
    <citation type="submission" date="2019-10" db="EMBL/GenBank/DDBJ databases">
        <title>Description of Paenibacillus choica sp. nov.</title>
        <authorList>
            <person name="Carlier A."/>
            <person name="Qi S."/>
        </authorList>
    </citation>
    <scope>NUCLEOTIDE SEQUENCE [LARGE SCALE GENOMIC DNA]</scope>
    <source>
        <strain evidence="1 2">LMG 31460</strain>
    </source>
</reference>
<dbReference type="EMBL" id="WHOC01000057">
    <property type="protein sequence ID" value="NOU86245.1"/>
    <property type="molecule type" value="Genomic_DNA"/>
</dbReference>